<gene>
    <name evidence="2" type="ORF">C442_20416</name>
</gene>
<organism evidence="2 3">
    <name type="scientific">Haloarcula amylolytica JCM 13557</name>
    <dbReference type="NCBI Taxonomy" id="1227452"/>
    <lineage>
        <taxon>Archaea</taxon>
        <taxon>Methanobacteriati</taxon>
        <taxon>Methanobacteriota</taxon>
        <taxon>Stenosarchaea group</taxon>
        <taxon>Halobacteria</taxon>
        <taxon>Halobacteriales</taxon>
        <taxon>Haloarculaceae</taxon>
        <taxon>Haloarcula</taxon>
    </lineage>
</organism>
<dbReference type="PATRIC" id="fig|1227452.3.peg.4036"/>
<feature type="region of interest" description="Disordered" evidence="1">
    <location>
        <begin position="1"/>
        <end position="31"/>
    </location>
</feature>
<evidence type="ECO:0000256" key="1">
    <source>
        <dbReference type="SAM" id="MobiDB-lite"/>
    </source>
</evidence>
<protein>
    <submittedName>
        <fullName evidence="2">Uncharacterized protein</fullName>
    </submittedName>
</protein>
<accession>M0JZ13</accession>
<keyword evidence="3" id="KW-1185">Reference proteome</keyword>
<dbReference type="EMBL" id="AOLW01000065">
    <property type="protein sequence ID" value="EMA14221.1"/>
    <property type="molecule type" value="Genomic_DNA"/>
</dbReference>
<reference evidence="2 3" key="1">
    <citation type="journal article" date="2014" name="PLoS Genet.">
        <title>Phylogenetically driven sequencing of extremely halophilic archaea reveals strategies for static and dynamic osmo-response.</title>
        <authorList>
            <person name="Becker E.A."/>
            <person name="Seitzer P.M."/>
            <person name="Tritt A."/>
            <person name="Larsen D."/>
            <person name="Krusor M."/>
            <person name="Yao A.I."/>
            <person name="Wu D."/>
            <person name="Madern D."/>
            <person name="Eisen J.A."/>
            <person name="Darling A.E."/>
            <person name="Facciotti M.T."/>
        </authorList>
    </citation>
    <scope>NUCLEOTIDE SEQUENCE [LARGE SCALE GENOMIC DNA]</scope>
    <source>
        <strain evidence="2 3">JCM 13557</strain>
    </source>
</reference>
<evidence type="ECO:0000313" key="2">
    <source>
        <dbReference type="EMBL" id="EMA14221.1"/>
    </source>
</evidence>
<proteinExistence type="predicted"/>
<dbReference type="Proteomes" id="UP000011623">
    <property type="component" value="Unassembled WGS sequence"/>
</dbReference>
<comment type="caution">
    <text evidence="2">The sequence shown here is derived from an EMBL/GenBank/DDBJ whole genome shotgun (WGS) entry which is preliminary data.</text>
</comment>
<dbReference type="RefSeq" id="WP_008313698.1">
    <property type="nucleotide sequence ID" value="NZ_AOLW01000065.1"/>
</dbReference>
<dbReference type="AlphaFoldDB" id="M0JZ13"/>
<name>M0JZ13_9EURY</name>
<evidence type="ECO:0000313" key="3">
    <source>
        <dbReference type="Proteomes" id="UP000011623"/>
    </source>
</evidence>
<sequence>MTDQPESKSSDVPPEGEIVSGTEINEQEADGKIVADMTVENEVDEEDRRLDELEDAVIAEDSTPTEAQYVEYQYLILAYSFDEMPDEFTIESLAADTDADPEGFRREFEHYGGTIES</sequence>